<organism evidence="1 2">
    <name type="scientific">Cajanus cajan</name>
    <name type="common">Pigeon pea</name>
    <name type="synonym">Cajanus indicus</name>
    <dbReference type="NCBI Taxonomy" id="3821"/>
    <lineage>
        <taxon>Eukaryota</taxon>
        <taxon>Viridiplantae</taxon>
        <taxon>Streptophyta</taxon>
        <taxon>Embryophyta</taxon>
        <taxon>Tracheophyta</taxon>
        <taxon>Spermatophyta</taxon>
        <taxon>Magnoliopsida</taxon>
        <taxon>eudicotyledons</taxon>
        <taxon>Gunneridae</taxon>
        <taxon>Pentapetalae</taxon>
        <taxon>rosids</taxon>
        <taxon>fabids</taxon>
        <taxon>Fabales</taxon>
        <taxon>Fabaceae</taxon>
        <taxon>Papilionoideae</taxon>
        <taxon>50 kb inversion clade</taxon>
        <taxon>NPAAA clade</taxon>
        <taxon>indigoferoid/millettioid clade</taxon>
        <taxon>Phaseoleae</taxon>
        <taxon>Cajanus</taxon>
    </lineage>
</organism>
<evidence type="ECO:0000313" key="1">
    <source>
        <dbReference type="EMBL" id="KYP37315.1"/>
    </source>
</evidence>
<name>A0A151R4C1_CAJCA</name>
<gene>
    <name evidence="1" type="ORF">KK1_041497</name>
</gene>
<reference evidence="1" key="1">
    <citation type="journal article" date="2012" name="Nat. Biotechnol.">
        <title>Draft genome sequence of pigeonpea (Cajanus cajan), an orphan legume crop of resource-poor farmers.</title>
        <authorList>
            <person name="Varshney R.K."/>
            <person name="Chen W."/>
            <person name="Li Y."/>
            <person name="Bharti A.K."/>
            <person name="Saxena R.K."/>
            <person name="Schlueter J.A."/>
            <person name="Donoghue M.T."/>
            <person name="Azam S."/>
            <person name="Fan G."/>
            <person name="Whaley A.M."/>
            <person name="Farmer A.D."/>
            <person name="Sheridan J."/>
            <person name="Iwata A."/>
            <person name="Tuteja R."/>
            <person name="Penmetsa R.V."/>
            <person name="Wu W."/>
            <person name="Upadhyaya H.D."/>
            <person name="Yang S.P."/>
            <person name="Shah T."/>
            <person name="Saxena K.B."/>
            <person name="Michael T."/>
            <person name="McCombie W.R."/>
            <person name="Yang B."/>
            <person name="Zhang G."/>
            <person name="Yang H."/>
            <person name="Wang J."/>
            <person name="Spillane C."/>
            <person name="Cook D.R."/>
            <person name="May G.D."/>
            <person name="Xu X."/>
            <person name="Jackson S.A."/>
        </authorList>
    </citation>
    <scope>NUCLEOTIDE SEQUENCE [LARGE SCALE GENOMIC DNA]</scope>
</reference>
<keyword evidence="2" id="KW-1185">Reference proteome</keyword>
<dbReference type="EMBL" id="KQ484118">
    <property type="protein sequence ID" value="KYP37315.1"/>
    <property type="molecule type" value="Genomic_DNA"/>
</dbReference>
<sequence length="70" mass="7748">MLIKEAFETGTFNPSIADTLLATIPKVENPKSFKELRPISLCNTLYKLIITKVMELCPKVVCASSGFQTN</sequence>
<evidence type="ECO:0008006" key="3">
    <source>
        <dbReference type="Google" id="ProtNLM"/>
    </source>
</evidence>
<protein>
    <recommendedName>
        <fullName evidence="3">Reverse transcriptase domain-containing protein</fullName>
    </recommendedName>
</protein>
<accession>A0A151R4C1</accession>
<dbReference type="Proteomes" id="UP000075243">
    <property type="component" value="Unassembled WGS sequence"/>
</dbReference>
<proteinExistence type="predicted"/>
<dbReference type="Gramene" id="C.cajan_38366.t">
    <property type="protein sequence ID" value="C.cajan_38366.t.cds1"/>
    <property type="gene ID" value="C.cajan_38366"/>
</dbReference>
<dbReference type="AlphaFoldDB" id="A0A151R4C1"/>
<evidence type="ECO:0000313" key="2">
    <source>
        <dbReference type="Proteomes" id="UP000075243"/>
    </source>
</evidence>